<gene>
    <name evidence="3" type="ORF">Acr_00g0077810</name>
</gene>
<dbReference type="Gene3D" id="4.10.60.10">
    <property type="entry name" value="Zinc finger, CCHC-type"/>
    <property type="match status" value="1"/>
</dbReference>
<feature type="domain" description="CCHC-type" evidence="2">
    <location>
        <begin position="231"/>
        <end position="247"/>
    </location>
</feature>
<evidence type="ECO:0000259" key="2">
    <source>
        <dbReference type="PROSITE" id="PS50158"/>
    </source>
</evidence>
<dbReference type="GO" id="GO:0008270">
    <property type="term" value="F:zinc ion binding"/>
    <property type="evidence" value="ECO:0007669"/>
    <property type="project" value="UniProtKB-KW"/>
</dbReference>
<dbReference type="SUPFAM" id="SSF57756">
    <property type="entry name" value="Retrovirus zinc finger-like domains"/>
    <property type="match status" value="1"/>
</dbReference>
<dbReference type="OrthoDB" id="1434145at2759"/>
<dbReference type="InterPro" id="IPR036875">
    <property type="entry name" value="Znf_CCHC_sf"/>
</dbReference>
<comment type="caution">
    <text evidence="3">The sequence shown here is derived from an EMBL/GenBank/DDBJ whole genome shotgun (WGS) entry which is preliminary data.</text>
</comment>
<dbReference type="EMBL" id="BJWL01000391">
    <property type="protein sequence ID" value="GFS42030.1"/>
    <property type="molecule type" value="Genomic_DNA"/>
</dbReference>
<evidence type="ECO:0000313" key="3">
    <source>
        <dbReference type="EMBL" id="GFS42030.1"/>
    </source>
</evidence>
<evidence type="ECO:0000256" key="1">
    <source>
        <dbReference type="PROSITE-ProRule" id="PRU00047"/>
    </source>
</evidence>
<dbReference type="Pfam" id="PF00098">
    <property type="entry name" value="zf-CCHC"/>
    <property type="match status" value="1"/>
</dbReference>
<evidence type="ECO:0000313" key="4">
    <source>
        <dbReference type="Proteomes" id="UP000585474"/>
    </source>
</evidence>
<keyword evidence="1" id="KW-0863">Zinc-finger</keyword>
<dbReference type="PROSITE" id="PS50158">
    <property type="entry name" value="ZF_CCHC"/>
    <property type="match status" value="1"/>
</dbReference>
<accession>A0A7J0DTC5</accession>
<dbReference type="AlphaFoldDB" id="A0A7J0DTC5"/>
<protein>
    <recommendedName>
        <fullName evidence="2">CCHC-type domain-containing protein</fullName>
    </recommendedName>
</protein>
<dbReference type="SMART" id="SM00343">
    <property type="entry name" value="ZnF_C2HC"/>
    <property type="match status" value="1"/>
</dbReference>
<dbReference type="PANTHER" id="PTHR34482:SF49">
    <property type="entry name" value="RETROTRANSPOSON GAG DOMAIN-CONTAINING PROTEIN"/>
    <property type="match status" value="1"/>
</dbReference>
<dbReference type="InterPro" id="IPR001878">
    <property type="entry name" value="Znf_CCHC"/>
</dbReference>
<reference evidence="4" key="1">
    <citation type="submission" date="2019-07" db="EMBL/GenBank/DDBJ databases">
        <title>De Novo Assembly of kiwifruit Actinidia rufa.</title>
        <authorList>
            <person name="Sugita-Konishi S."/>
            <person name="Sato K."/>
            <person name="Mori E."/>
            <person name="Abe Y."/>
            <person name="Kisaki G."/>
            <person name="Hamano K."/>
            <person name="Suezawa K."/>
            <person name="Otani M."/>
            <person name="Fukuda T."/>
            <person name="Manabe T."/>
            <person name="Gomi K."/>
            <person name="Tabuchi M."/>
            <person name="Akimitsu K."/>
            <person name="Kataoka I."/>
        </authorList>
    </citation>
    <scope>NUCLEOTIDE SEQUENCE [LARGE SCALE GENOMIC DNA]</scope>
    <source>
        <strain evidence="4">cv. Fuchu</strain>
    </source>
</reference>
<dbReference type="PANTHER" id="PTHR34482">
    <property type="entry name" value="DNA DAMAGE-INDUCIBLE PROTEIN 1-LIKE"/>
    <property type="match status" value="1"/>
</dbReference>
<keyword evidence="1" id="KW-0479">Metal-binding</keyword>
<sequence length="289" mass="33340">MGDTRGSGQESGNDNPQMTELRDMMHMLVGAGLTSRCKGVTEDPAIPMKSVTVAQQFLKLKLPTFKGRMDPIKANDWILAMEKKFRLLKCGEQQKVEIGSYLLAGKTSRWWILKGVKEPGMNWARFKVIFREKYVPRAVQNAKCLEFATDEMRARRFKEGLRHEIRKAIRPLVLPTYADVLDKAIIVEQDETERKKYFDNKRRQNLVYPKCGRYHWGKCWKDKTEVTNEIRCFHCNEVGHIKRNCPRLRAEIVAQRGGPLGGNREASRECKARGYWPGNPGNRGRNVNN</sequence>
<keyword evidence="4" id="KW-1185">Reference proteome</keyword>
<keyword evidence="1" id="KW-0862">Zinc</keyword>
<dbReference type="GO" id="GO:0003676">
    <property type="term" value="F:nucleic acid binding"/>
    <property type="evidence" value="ECO:0007669"/>
    <property type="project" value="InterPro"/>
</dbReference>
<name>A0A7J0DTC5_9ERIC</name>
<dbReference type="Proteomes" id="UP000585474">
    <property type="component" value="Unassembled WGS sequence"/>
</dbReference>
<proteinExistence type="predicted"/>
<organism evidence="3 4">
    <name type="scientific">Actinidia rufa</name>
    <dbReference type="NCBI Taxonomy" id="165716"/>
    <lineage>
        <taxon>Eukaryota</taxon>
        <taxon>Viridiplantae</taxon>
        <taxon>Streptophyta</taxon>
        <taxon>Embryophyta</taxon>
        <taxon>Tracheophyta</taxon>
        <taxon>Spermatophyta</taxon>
        <taxon>Magnoliopsida</taxon>
        <taxon>eudicotyledons</taxon>
        <taxon>Gunneridae</taxon>
        <taxon>Pentapetalae</taxon>
        <taxon>asterids</taxon>
        <taxon>Ericales</taxon>
        <taxon>Actinidiaceae</taxon>
        <taxon>Actinidia</taxon>
    </lineage>
</organism>